<organism evidence="2 3">
    <name type="scientific">Bursaphelenchus xylophilus</name>
    <name type="common">Pinewood nematode worm</name>
    <name type="synonym">Aphelenchoides xylophilus</name>
    <dbReference type="NCBI Taxonomy" id="6326"/>
    <lineage>
        <taxon>Eukaryota</taxon>
        <taxon>Metazoa</taxon>
        <taxon>Ecdysozoa</taxon>
        <taxon>Nematoda</taxon>
        <taxon>Chromadorea</taxon>
        <taxon>Rhabditida</taxon>
        <taxon>Tylenchina</taxon>
        <taxon>Tylenchomorpha</taxon>
        <taxon>Aphelenchoidea</taxon>
        <taxon>Aphelenchoididae</taxon>
        <taxon>Bursaphelenchus</taxon>
    </lineage>
</organism>
<dbReference type="Proteomes" id="UP000095284">
    <property type="component" value="Unplaced"/>
</dbReference>
<protein>
    <submittedName>
        <fullName evidence="3">Sulfotransfer_1 domain-containing protein</fullName>
    </submittedName>
</protein>
<reference evidence="3" key="1">
    <citation type="submission" date="2016-11" db="UniProtKB">
        <authorList>
            <consortium name="WormBaseParasite"/>
        </authorList>
    </citation>
    <scope>IDENTIFICATION</scope>
</reference>
<dbReference type="GO" id="GO:0050650">
    <property type="term" value="P:chondroitin sulfate proteoglycan biosynthetic process"/>
    <property type="evidence" value="ECO:0007669"/>
    <property type="project" value="InterPro"/>
</dbReference>
<dbReference type="eggNOG" id="KOG4651">
    <property type="taxonomic scope" value="Eukaryota"/>
</dbReference>
<dbReference type="InterPro" id="IPR007669">
    <property type="entry name" value="Chst-1-like"/>
</dbReference>
<accession>A0A1I7S9W2</accession>
<dbReference type="GO" id="GO:1902884">
    <property type="term" value="P:positive regulation of response to oxidative stress"/>
    <property type="evidence" value="ECO:0007669"/>
    <property type="project" value="InterPro"/>
</dbReference>
<dbReference type="GO" id="GO:0016020">
    <property type="term" value="C:membrane"/>
    <property type="evidence" value="ECO:0007669"/>
    <property type="project" value="InterPro"/>
</dbReference>
<dbReference type="PANTHER" id="PTHR22900:SF13">
    <property type="entry name" value="CARBOHYDRATE SULFOTRANSFERASE-RELATED"/>
    <property type="match status" value="1"/>
</dbReference>
<dbReference type="WBParaSite" id="BXY_0980900.1">
    <property type="protein sequence ID" value="BXY_0980900.1"/>
    <property type="gene ID" value="BXY_0980900"/>
</dbReference>
<dbReference type="InterPro" id="IPR005331">
    <property type="entry name" value="Sulfotransferase"/>
</dbReference>
<evidence type="ECO:0000313" key="3">
    <source>
        <dbReference type="WBParaSite" id="BXY_0980900.1"/>
    </source>
</evidence>
<dbReference type="PANTHER" id="PTHR22900">
    <property type="entry name" value="PROTEIN CBG14245-RELATED"/>
    <property type="match status" value="1"/>
</dbReference>
<dbReference type="Pfam" id="PF03567">
    <property type="entry name" value="Sulfotransfer_2"/>
    <property type="match status" value="1"/>
</dbReference>
<evidence type="ECO:0000313" key="2">
    <source>
        <dbReference type="Proteomes" id="UP000095284"/>
    </source>
</evidence>
<name>A0A1I7S9W2_BURXY</name>
<dbReference type="GO" id="GO:0047756">
    <property type="term" value="F:chondroitin 4-sulfotransferase activity"/>
    <property type="evidence" value="ECO:0007669"/>
    <property type="project" value="InterPro"/>
</dbReference>
<evidence type="ECO:0000256" key="1">
    <source>
        <dbReference type="SAM" id="MobiDB-lite"/>
    </source>
</evidence>
<sequence>MTHFASPSLVSLEHRFRGSADPPQTATVSSYHLVCSVHGSDLGVANNRGWSENSPLPAQNTTAPEETAGNASNGDPKQDPFVVTSTASGHPFCEGLNEGNNISRIYSVHTSIDWQWFVVVRDPLDRFVSNYVDKCMLERRKTGALCYGCDDERDVECVLKNIEERGFRWAEKGDVFPDFFDAHLFPQNWQCDFGSFINKYEIIHFSPPKSPGYAAMLTQIMDIFRRKSVPPATLNLITEALNGTTTKHSTNDKPERAEIKEMIGRNTRLMRRIVNLYYFDYRLFGYPMPEGL</sequence>
<feature type="compositionally biased region" description="Polar residues" evidence="1">
    <location>
        <begin position="48"/>
        <end position="75"/>
    </location>
</feature>
<dbReference type="AlphaFoldDB" id="A0A1I7S9W2"/>
<feature type="region of interest" description="Disordered" evidence="1">
    <location>
        <begin position="46"/>
        <end position="81"/>
    </location>
</feature>
<proteinExistence type="predicted"/>